<gene>
    <name evidence="1" type="ORF">ETAA1_09570</name>
</gene>
<accession>A0A517XNG9</accession>
<sequence>MSDSDGPAVIAATRRWVATMVVGLNLCPFARRVTDAGRLRYAVTDAGDEEGLLAALGAELAGLVAAPREAVETTLLIHPRAFPAFADFNDFLHEADRLVRRLGLAGVVQVVGFHPGFQFAGAAPDAPENYTNRSPHPMLHLLREESITEVAGDADALAAIPGRNTATLRALGRAGILSLLGPAADEPPA</sequence>
<evidence type="ECO:0008006" key="3">
    <source>
        <dbReference type="Google" id="ProtNLM"/>
    </source>
</evidence>
<dbReference type="Proteomes" id="UP000319576">
    <property type="component" value="Chromosome"/>
</dbReference>
<dbReference type="EMBL" id="CP036273">
    <property type="protein sequence ID" value="QDU19054.1"/>
    <property type="molecule type" value="Genomic_DNA"/>
</dbReference>
<keyword evidence="2" id="KW-1185">Reference proteome</keyword>
<name>A0A517XNG9_9BACT</name>
<dbReference type="Pfam" id="PF07209">
    <property type="entry name" value="DUF1415"/>
    <property type="match status" value="1"/>
</dbReference>
<dbReference type="RefSeq" id="WP_145234760.1">
    <property type="nucleotide sequence ID" value="NZ_CP036273.1"/>
</dbReference>
<reference evidence="1 2" key="1">
    <citation type="submission" date="2019-02" db="EMBL/GenBank/DDBJ databases">
        <title>Deep-cultivation of Planctomycetes and their phenomic and genomic characterization uncovers novel biology.</title>
        <authorList>
            <person name="Wiegand S."/>
            <person name="Jogler M."/>
            <person name="Boedeker C."/>
            <person name="Pinto D."/>
            <person name="Vollmers J."/>
            <person name="Rivas-Marin E."/>
            <person name="Kohn T."/>
            <person name="Peeters S.H."/>
            <person name="Heuer A."/>
            <person name="Rast P."/>
            <person name="Oberbeckmann S."/>
            <person name="Bunk B."/>
            <person name="Jeske O."/>
            <person name="Meyerdierks A."/>
            <person name="Storesund J.E."/>
            <person name="Kallscheuer N."/>
            <person name="Luecker S."/>
            <person name="Lage O.M."/>
            <person name="Pohl T."/>
            <person name="Merkel B.J."/>
            <person name="Hornburger P."/>
            <person name="Mueller R.-W."/>
            <person name="Bruemmer F."/>
            <person name="Labrenz M."/>
            <person name="Spormann A.M."/>
            <person name="Op den Camp H."/>
            <person name="Overmann J."/>
            <person name="Amann R."/>
            <person name="Jetten M.S.M."/>
            <person name="Mascher T."/>
            <person name="Medema M.H."/>
            <person name="Devos D.P."/>
            <person name="Kaster A.-K."/>
            <person name="Ovreas L."/>
            <person name="Rohde M."/>
            <person name="Galperin M.Y."/>
            <person name="Jogler C."/>
        </authorList>
    </citation>
    <scope>NUCLEOTIDE SEQUENCE [LARGE SCALE GENOMIC DNA]</scope>
    <source>
        <strain evidence="1 2">ETA_A1</strain>
    </source>
</reference>
<proteinExistence type="predicted"/>
<protein>
    <recommendedName>
        <fullName evidence="3">DUF1415 domain-containing protein</fullName>
    </recommendedName>
</protein>
<dbReference type="AlphaFoldDB" id="A0A517XNG9"/>
<dbReference type="OrthoDB" id="277390at2"/>
<dbReference type="InterPro" id="IPR009858">
    <property type="entry name" value="DUF1415"/>
</dbReference>
<organism evidence="1 2">
    <name type="scientific">Urbifossiella limnaea</name>
    <dbReference type="NCBI Taxonomy" id="2528023"/>
    <lineage>
        <taxon>Bacteria</taxon>
        <taxon>Pseudomonadati</taxon>
        <taxon>Planctomycetota</taxon>
        <taxon>Planctomycetia</taxon>
        <taxon>Gemmatales</taxon>
        <taxon>Gemmataceae</taxon>
        <taxon>Urbifossiella</taxon>
    </lineage>
</organism>
<evidence type="ECO:0000313" key="1">
    <source>
        <dbReference type="EMBL" id="QDU19054.1"/>
    </source>
</evidence>
<dbReference type="KEGG" id="uli:ETAA1_09570"/>
<evidence type="ECO:0000313" key="2">
    <source>
        <dbReference type="Proteomes" id="UP000319576"/>
    </source>
</evidence>